<evidence type="ECO:0000256" key="8">
    <source>
        <dbReference type="RuleBase" id="RU000461"/>
    </source>
</evidence>
<evidence type="ECO:0000256" key="3">
    <source>
        <dbReference type="ARBA" id="ARBA00022723"/>
    </source>
</evidence>
<dbReference type="GO" id="GO:0005506">
    <property type="term" value="F:iron ion binding"/>
    <property type="evidence" value="ECO:0007669"/>
    <property type="project" value="InterPro"/>
</dbReference>
<dbReference type="PANTHER" id="PTHR24291">
    <property type="entry name" value="CYTOCHROME P450 FAMILY 4"/>
    <property type="match status" value="1"/>
</dbReference>
<organism evidence="9 10">
    <name type="scientific">Thermanaerothrix daxensis</name>
    <dbReference type="NCBI Taxonomy" id="869279"/>
    <lineage>
        <taxon>Bacteria</taxon>
        <taxon>Bacillati</taxon>
        <taxon>Chloroflexota</taxon>
        <taxon>Anaerolineae</taxon>
        <taxon>Anaerolineales</taxon>
        <taxon>Anaerolineaceae</taxon>
        <taxon>Thermanaerothrix</taxon>
    </lineage>
</organism>
<reference evidence="9 10" key="1">
    <citation type="submission" date="2015-07" db="EMBL/GenBank/DDBJ databases">
        <title>Whole genome sequence of Thermanaerothrix daxensis DSM 23592.</title>
        <authorList>
            <person name="Hemp J."/>
            <person name="Ward L.M."/>
            <person name="Pace L.A."/>
            <person name="Fischer W.W."/>
        </authorList>
    </citation>
    <scope>NUCLEOTIDE SEQUENCE [LARGE SCALE GENOMIC DNA]</scope>
    <source>
        <strain evidence="9 10">GNS-1</strain>
    </source>
</reference>
<comment type="cofactor">
    <cofactor evidence="7">
        <name>heme</name>
        <dbReference type="ChEBI" id="CHEBI:30413"/>
    </cofactor>
</comment>
<evidence type="ECO:0000313" key="10">
    <source>
        <dbReference type="Proteomes" id="UP000050544"/>
    </source>
</evidence>
<dbReference type="SUPFAM" id="SSF48264">
    <property type="entry name" value="Cytochrome P450"/>
    <property type="match status" value="1"/>
</dbReference>
<dbReference type="AlphaFoldDB" id="A0A0P6XPU3"/>
<evidence type="ECO:0000313" key="9">
    <source>
        <dbReference type="EMBL" id="KPL82476.1"/>
    </source>
</evidence>
<dbReference type="PROSITE" id="PS00086">
    <property type="entry name" value="CYTOCHROME_P450"/>
    <property type="match status" value="1"/>
</dbReference>
<gene>
    <name evidence="9" type="ORF">SE15_10015</name>
</gene>
<keyword evidence="2 7" id="KW-0349">Heme</keyword>
<dbReference type="Proteomes" id="UP000050544">
    <property type="component" value="Unassembled WGS sequence"/>
</dbReference>
<dbReference type="OrthoDB" id="140159at2"/>
<dbReference type="PRINTS" id="PR00463">
    <property type="entry name" value="EP450I"/>
</dbReference>
<feature type="binding site" description="axial binding residue" evidence="7">
    <location>
        <position position="389"/>
    </location>
    <ligand>
        <name>heme</name>
        <dbReference type="ChEBI" id="CHEBI:30413"/>
    </ligand>
    <ligandPart>
        <name>Fe</name>
        <dbReference type="ChEBI" id="CHEBI:18248"/>
    </ligandPart>
</feature>
<evidence type="ECO:0000256" key="4">
    <source>
        <dbReference type="ARBA" id="ARBA00023002"/>
    </source>
</evidence>
<dbReference type="InterPro" id="IPR001128">
    <property type="entry name" value="Cyt_P450"/>
</dbReference>
<evidence type="ECO:0000256" key="5">
    <source>
        <dbReference type="ARBA" id="ARBA00023004"/>
    </source>
</evidence>
<evidence type="ECO:0000256" key="1">
    <source>
        <dbReference type="ARBA" id="ARBA00010617"/>
    </source>
</evidence>
<evidence type="ECO:0000256" key="7">
    <source>
        <dbReference type="PIRSR" id="PIRSR602401-1"/>
    </source>
</evidence>
<dbReference type="PANTHER" id="PTHR24291:SF50">
    <property type="entry name" value="BIFUNCTIONAL ALBAFLAVENONE MONOOXYGENASE_TERPENE SYNTHASE"/>
    <property type="match status" value="1"/>
</dbReference>
<keyword evidence="6 8" id="KW-0503">Monooxygenase</keyword>
<dbReference type="Pfam" id="PF00067">
    <property type="entry name" value="p450"/>
    <property type="match status" value="1"/>
</dbReference>
<protein>
    <recommendedName>
        <fullName evidence="11">Cytochrome P450</fullName>
    </recommendedName>
</protein>
<dbReference type="InterPro" id="IPR002401">
    <property type="entry name" value="Cyt_P450_E_grp-I"/>
</dbReference>
<evidence type="ECO:0008006" key="11">
    <source>
        <dbReference type="Google" id="ProtNLM"/>
    </source>
</evidence>
<dbReference type="PATRIC" id="fig|869279.4.peg.1614"/>
<comment type="caution">
    <text evidence="9">The sequence shown here is derived from an EMBL/GenBank/DDBJ whole genome shotgun (WGS) entry which is preliminary data.</text>
</comment>
<dbReference type="GO" id="GO:0016705">
    <property type="term" value="F:oxidoreductase activity, acting on paired donors, with incorporation or reduction of molecular oxygen"/>
    <property type="evidence" value="ECO:0007669"/>
    <property type="project" value="InterPro"/>
</dbReference>
<proteinExistence type="inferred from homology"/>
<keyword evidence="5 7" id="KW-0408">Iron</keyword>
<keyword evidence="4 8" id="KW-0560">Oxidoreductase</keyword>
<keyword evidence="10" id="KW-1185">Reference proteome</keyword>
<dbReference type="PRINTS" id="PR00385">
    <property type="entry name" value="P450"/>
</dbReference>
<dbReference type="InterPro" id="IPR050196">
    <property type="entry name" value="Cytochrome_P450_Monoox"/>
</dbReference>
<accession>A0A0P6XPU3</accession>
<dbReference type="Gene3D" id="1.10.630.10">
    <property type="entry name" value="Cytochrome P450"/>
    <property type="match status" value="1"/>
</dbReference>
<comment type="similarity">
    <text evidence="1 8">Belongs to the cytochrome P450 family.</text>
</comment>
<dbReference type="EMBL" id="LGKO01000005">
    <property type="protein sequence ID" value="KPL82476.1"/>
    <property type="molecule type" value="Genomic_DNA"/>
</dbReference>
<dbReference type="RefSeq" id="WP_054521969.1">
    <property type="nucleotide sequence ID" value="NZ_LGKO01000005.1"/>
</dbReference>
<sequence>MTTLKGHQLLPYLPRIRKDTPGFLLDCARRYGDWVHFDMGVTQAFFINHPDAVRHILQENHRHYTKDTLQYRTLALITGQGLLTADGEMWLEHRRLLQPAFARPHLMALDEVVLPVVERMLQRWEHLVARQAVVDVDHEMLETALEVVGLALFGLDLSREAPQLVRAVLTALDYVIYRAQNLVVPPLNWPTPRNRAFKRALGELERAVDAILDTQRDKDARGENLLSLLVQAEQAGRMSRQQVRDELVTMIVAGHETVATALTWTWYLLTQHPEVEAALLDEIDTVLDGRPPTREDLPKLTTTAHVFAEALRLYPPAWLITRRAIAEDVWMGHPIPPGALIIMSPYVLHRHPAFWDEPEAFRPERFADEKARTYHRFAYIPFGGGPRLCIGNHFALVEAQLILSRVLQRFRLVFAGAGPVQAEPLVTLRPKGGMPMRLIAREGR</sequence>
<evidence type="ECO:0000256" key="6">
    <source>
        <dbReference type="ARBA" id="ARBA00023033"/>
    </source>
</evidence>
<dbReference type="GO" id="GO:0020037">
    <property type="term" value="F:heme binding"/>
    <property type="evidence" value="ECO:0007669"/>
    <property type="project" value="InterPro"/>
</dbReference>
<keyword evidence="3 7" id="KW-0479">Metal-binding</keyword>
<dbReference type="InterPro" id="IPR017972">
    <property type="entry name" value="Cyt_P450_CS"/>
</dbReference>
<evidence type="ECO:0000256" key="2">
    <source>
        <dbReference type="ARBA" id="ARBA00022617"/>
    </source>
</evidence>
<dbReference type="GO" id="GO:0004497">
    <property type="term" value="F:monooxygenase activity"/>
    <property type="evidence" value="ECO:0007669"/>
    <property type="project" value="UniProtKB-KW"/>
</dbReference>
<dbReference type="InterPro" id="IPR036396">
    <property type="entry name" value="Cyt_P450_sf"/>
</dbReference>
<name>A0A0P6XPU3_9CHLR</name>
<dbReference type="CDD" id="cd20620">
    <property type="entry name" value="CYP132-like"/>
    <property type="match status" value="1"/>
</dbReference>
<dbReference type="STRING" id="869279.SE15_10015"/>